<gene>
    <name evidence="10" type="ORF">HPO_18904</name>
</gene>
<dbReference type="InterPro" id="IPR036250">
    <property type="entry name" value="AcylCo_DH-like_C"/>
</dbReference>
<proteinExistence type="inferred from homology"/>
<dbReference type="InterPro" id="IPR052161">
    <property type="entry name" value="Mycobact_Acyl-CoA_DH"/>
</dbReference>
<dbReference type="InterPro" id="IPR009100">
    <property type="entry name" value="AcylCoA_DH/oxidase_NM_dom_sf"/>
</dbReference>
<dbReference type="OrthoDB" id="9775090at2"/>
<dbReference type="PANTHER" id="PTHR43292">
    <property type="entry name" value="ACYL-COA DEHYDROGENASE"/>
    <property type="match status" value="1"/>
</dbReference>
<accession>A0A062VDU5</accession>
<dbReference type="InterPro" id="IPR037069">
    <property type="entry name" value="AcylCoA_DH/ox_N_sf"/>
</dbReference>
<dbReference type="Pfam" id="PF02770">
    <property type="entry name" value="Acyl-CoA_dh_M"/>
    <property type="match status" value="1"/>
</dbReference>
<comment type="cofactor">
    <cofactor evidence="1 6">
        <name>FAD</name>
        <dbReference type="ChEBI" id="CHEBI:57692"/>
    </cofactor>
</comment>
<dbReference type="Proteomes" id="UP000027100">
    <property type="component" value="Unassembled WGS sequence"/>
</dbReference>
<dbReference type="eggNOG" id="COG1960">
    <property type="taxonomic scope" value="Bacteria"/>
</dbReference>
<evidence type="ECO:0000256" key="2">
    <source>
        <dbReference type="ARBA" id="ARBA00009347"/>
    </source>
</evidence>
<dbReference type="InterPro" id="IPR009075">
    <property type="entry name" value="AcylCo_DH/oxidase_C"/>
</dbReference>
<dbReference type="SUPFAM" id="SSF47203">
    <property type="entry name" value="Acyl-CoA dehydrogenase C-terminal domain-like"/>
    <property type="match status" value="1"/>
</dbReference>
<dbReference type="PATRIC" id="fig|1280954.3.peg.3799"/>
<keyword evidence="4 6" id="KW-0274">FAD</keyword>
<comment type="caution">
    <text evidence="10">The sequence shown here is derived from an EMBL/GenBank/DDBJ whole genome shotgun (WGS) entry which is preliminary data.</text>
</comment>
<keyword evidence="11" id="KW-1185">Reference proteome</keyword>
<evidence type="ECO:0000256" key="3">
    <source>
        <dbReference type="ARBA" id="ARBA00022630"/>
    </source>
</evidence>
<evidence type="ECO:0000256" key="5">
    <source>
        <dbReference type="ARBA" id="ARBA00023002"/>
    </source>
</evidence>
<dbReference type="GO" id="GO:0050660">
    <property type="term" value="F:flavin adenine dinucleotide binding"/>
    <property type="evidence" value="ECO:0007669"/>
    <property type="project" value="InterPro"/>
</dbReference>
<evidence type="ECO:0000256" key="1">
    <source>
        <dbReference type="ARBA" id="ARBA00001974"/>
    </source>
</evidence>
<dbReference type="GO" id="GO:0016627">
    <property type="term" value="F:oxidoreductase activity, acting on the CH-CH group of donors"/>
    <property type="evidence" value="ECO:0007669"/>
    <property type="project" value="InterPro"/>
</dbReference>
<organism evidence="10 11">
    <name type="scientific">Hyphomonas polymorpha PS728</name>
    <dbReference type="NCBI Taxonomy" id="1280954"/>
    <lineage>
        <taxon>Bacteria</taxon>
        <taxon>Pseudomonadati</taxon>
        <taxon>Pseudomonadota</taxon>
        <taxon>Alphaproteobacteria</taxon>
        <taxon>Hyphomonadales</taxon>
        <taxon>Hyphomonadaceae</taxon>
        <taxon>Hyphomonas</taxon>
    </lineage>
</organism>
<dbReference type="Gene3D" id="2.40.110.10">
    <property type="entry name" value="Butyryl-CoA Dehydrogenase, subunit A, domain 2"/>
    <property type="match status" value="1"/>
</dbReference>
<dbReference type="SUPFAM" id="SSF56645">
    <property type="entry name" value="Acyl-CoA dehydrogenase NM domain-like"/>
    <property type="match status" value="1"/>
</dbReference>
<dbReference type="Gene3D" id="1.10.540.10">
    <property type="entry name" value="Acyl-CoA dehydrogenase/oxidase, N-terminal domain"/>
    <property type="match status" value="1"/>
</dbReference>
<evidence type="ECO:0000313" key="10">
    <source>
        <dbReference type="EMBL" id="KCZ96639.1"/>
    </source>
</evidence>
<sequence length="381" mass="42639">MEFGWSPRHEAYREEVRAALKDLLPADWRENYARYGMGSPEQIEFSRSFCPELAKRGLLLPHWPKAYGGRDGDPWEQFILAEEMKLAGEPRGPQYMNVNWIGPVLMKYGTPAQQAEHLTRIAAGTVIWCQCYSEPGAGTDLAALVTRAERVGDTYVINGSKIWTSYSRKADWCFLLARTGPERKAISIFLLPMDTPGIEVKPFPGLVEDGHLNEVFFTNVQIPVESRLGEESRAWDIITYALSFERVGIPRYNQGLKLLNLIMERLEGEGRAGDLVIRSRAGQIASKFEAARLLTYVVVDQRAKDRPPSIDANVSRVTAAEACLDLLDFIAEYAPDSMTEVGVDELRGFYRGNISSTIAAGTYEIQLNMIARQALGLPRGD</sequence>
<dbReference type="Gene3D" id="1.20.140.10">
    <property type="entry name" value="Butyryl-CoA Dehydrogenase, subunit A, domain 3"/>
    <property type="match status" value="1"/>
</dbReference>
<evidence type="ECO:0000259" key="8">
    <source>
        <dbReference type="Pfam" id="PF02770"/>
    </source>
</evidence>
<dbReference type="STRING" id="1280954.HPO_18904"/>
<reference evidence="10 11" key="1">
    <citation type="journal article" date="2014" name="Antonie Van Leeuwenhoek">
        <title>Hyphomonas beringensis sp. nov. and Hyphomonas chukchiensis sp. nov., isolated from surface seawater of the Bering Sea and Chukchi Sea.</title>
        <authorList>
            <person name="Li C."/>
            <person name="Lai Q."/>
            <person name="Li G."/>
            <person name="Dong C."/>
            <person name="Wang J."/>
            <person name="Liao Y."/>
            <person name="Shao Z."/>
        </authorList>
    </citation>
    <scope>NUCLEOTIDE SEQUENCE [LARGE SCALE GENOMIC DNA]</scope>
    <source>
        <strain evidence="10 11">PS728</strain>
    </source>
</reference>
<dbReference type="AlphaFoldDB" id="A0A062VDU5"/>
<dbReference type="InterPro" id="IPR046373">
    <property type="entry name" value="Acyl-CoA_Oxase/DH_mid-dom_sf"/>
</dbReference>
<feature type="domain" description="Acyl-CoA dehydrogenase/oxidase N-terminal" evidence="9">
    <location>
        <begin position="7"/>
        <end position="124"/>
    </location>
</feature>
<dbReference type="InterPro" id="IPR013786">
    <property type="entry name" value="AcylCoA_DH/ox_N"/>
</dbReference>
<evidence type="ECO:0000259" key="7">
    <source>
        <dbReference type="Pfam" id="PF00441"/>
    </source>
</evidence>
<comment type="similarity">
    <text evidence="2 6">Belongs to the acyl-CoA dehydrogenase family.</text>
</comment>
<evidence type="ECO:0000313" key="11">
    <source>
        <dbReference type="Proteomes" id="UP000027100"/>
    </source>
</evidence>
<protein>
    <submittedName>
        <fullName evidence="10">Putative acyl-CoA dehydrogenase yngJ</fullName>
    </submittedName>
</protein>
<dbReference type="Pfam" id="PF02771">
    <property type="entry name" value="Acyl-CoA_dh_N"/>
    <property type="match status" value="1"/>
</dbReference>
<dbReference type="InterPro" id="IPR006091">
    <property type="entry name" value="Acyl-CoA_Oxase/DH_mid-dom"/>
</dbReference>
<evidence type="ECO:0000256" key="6">
    <source>
        <dbReference type="RuleBase" id="RU362125"/>
    </source>
</evidence>
<name>A0A062VDU5_9PROT</name>
<feature type="domain" description="Acyl-CoA dehydrogenase/oxidase C-terminal" evidence="7">
    <location>
        <begin position="235"/>
        <end position="374"/>
    </location>
</feature>
<dbReference type="RefSeq" id="WP_035602597.1">
    <property type="nucleotide sequence ID" value="NZ_ARYM01000041.1"/>
</dbReference>
<evidence type="ECO:0000256" key="4">
    <source>
        <dbReference type="ARBA" id="ARBA00022827"/>
    </source>
</evidence>
<dbReference type="GO" id="GO:0005886">
    <property type="term" value="C:plasma membrane"/>
    <property type="evidence" value="ECO:0007669"/>
    <property type="project" value="TreeGrafter"/>
</dbReference>
<keyword evidence="3 6" id="KW-0285">Flavoprotein</keyword>
<dbReference type="Pfam" id="PF00441">
    <property type="entry name" value="Acyl-CoA_dh_1"/>
    <property type="match status" value="1"/>
</dbReference>
<feature type="domain" description="Acyl-CoA oxidase/dehydrogenase middle" evidence="8">
    <location>
        <begin position="129"/>
        <end position="219"/>
    </location>
</feature>
<dbReference type="EMBL" id="ARYM01000041">
    <property type="protein sequence ID" value="KCZ96639.1"/>
    <property type="molecule type" value="Genomic_DNA"/>
</dbReference>
<keyword evidence="5 6" id="KW-0560">Oxidoreductase</keyword>
<dbReference type="PANTHER" id="PTHR43292:SF3">
    <property type="entry name" value="ACYL-COA DEHYDROGENASE FADE29"/>
    <property type="match status" value="1"/>
</dbReference>
<evidence type="ECO:0000259" key="9">
    <source>
        <dbReference type="Pfam" id="PF02771"/>
    </source>
</evidence>